<proteinExistence type="predicted"/>
<gene>
    <name evidence="2" type="ORF">MEDL_49833</name>
</gene>
<dbReference type="EMBL" id="CAJPWZ010002387">
    <property type="protein sequence ID" value="CAG2237359.1"/>
    <property type="molecule type" value="Genomic_DNA"/>
</dbReference>
<feature type="region of interest" description="Disordered" evidence="1">
    <location>
        <begin position="107"/>
        <end position="167"/>
    </location>
</feature>
<sequence length="615" mass="68007">MELLLIARGYRNHNGSFDDIIADIIENVHLLSPALRELYLNDQLKKAKQRIREKFSRMIANRAKEQDSEIRQELDAIVAKESAFISKTNSKQMSKGPIPKVLQFTSRSLQDSQVSSGDSHISPLPSPSPLTPTTLGQANTDNRSPVSPVQLVVNRRPSLSLPEDTSTHLRLNANPVSSQVSVQTDSRISKTTITRPFATLTMPTASSFRASEHVRRSSIPAPMSDSPIIQSFSSHLNAESNPPFTASRIPQTVTGNQTSTTRNQPSFISHRQPLISLVQSSTSQNTYGTQSSTSRNHQSGPCMQPSTSRNPPSSSHNPPSTSHIPPSTSRNPPSSSHNLPSTTRNLPSTSNNPPSTSHNPPSTSSNPPSSSHNLPSTSRNLPSTSHNPPSTSHNPPSTSRKQSSASQSSTSHIRPQQPSSRRLPAPRQNINERVRRHLRNVGEDAQPDQQLQESSDDDVRLGMARRMARNIERPHKFEYFTCGKLRFFSLQVKQCNQDVDLARNLRDLQRTSYSQQFGSSLIGQHGGQFLCTLPFSVFGNDGMYGFIVQGTNVTLTSFKPDEGYYDNLCNGCLHNKVATVTHSRTYNILRKDDRKQLVQTFLDIGKLLKFVTDEG</sequence>
<feature type="compositionally biased region" description="Low complexity" evidence="1">
    <location>
        <begin position="305"/>
        <end position="411"/>
    </location>
</feature>
<evidence type="ECO:0000313" key="3">
    <source>
        <dbReference type="Proteomes" id="UP000683360"/>
    </source>
</evidence>
<evidence type="ECO:0000313" key="2">
    <source>
        <dbReference type="EMBL" id="CAG2237359.1"/>
    </source>
</evidence>
<protein>
    <submittedName>
        <fullName evidence="2">Uncharacterized protein</fullName>
    </submittedName>
</protein>
<keyword evidence="3" id="KW-1185">Reference proteome</keyword>
<feature type="compositionally biased region" description="Polar residues" evidence="1">
    <location>
        <begin position="277"/>
        <end position="301"/>
    </location>
</feature>
<accession>A0A8S3U938</accession>
<comment type="caution">
    <text evidence="2">The sequence shown here is derived from an EMBL/GenBank/DDBJ whole genome shotgun (WGS) entry which is preliminary data.</text>
</comment>
<feature type="compositionally biased region" description="Polar residues" evidence="1">
    <location>
        <begin position="136"/>
        <end position="147"/>
    </location>
</feature>
<dbReference type="Proteomes" id="UP000683360">
    <property type="component" value="Unassembled WGS sequence"/>
</dbReference>
<name>A0A8S3U938_MYTED</name>
<dbReference type="AlphaFoldDB" id="A0A8S3U938"/>
<feature type="compositionally biased region" description="Polar residues" evidence="1">
    <location>
        <begin position="107"/>
        <end position="119"/>
    </location>
</feature>
<feature type="region of interest" description="Disordered" evidence="1">
    <location>
        <begin position="235"/>
        <end position="428"/>
    </location>
</feature>
<dbReference type="OrthoDB" id="6186527at2759"/>
<organism evidence="2 3">
    <name type="scientific">Mytilus edulis</name>
    <name type="common">Blue mussel</name>
    <dbReference type="NCBI Taxonomy" id="6550"/>
    <lineage>
        <taxon>Eukaryota</taxon>
        <taxon>Metazoa</taxon>
        <taxon>Spiralia</taxon>
        <taxon>Lophotrochozoa</taxon>
        <taxon>Mollusca</taxon>
        <taxon>Bivalvia</taxon>
        <taxon>Autobranchia</taxon>
        <taxon>Pteriomorphia</taxon>
        <taxon>Mytilida</taxon>
        <taxon>Mytiloidea</taxon>
        <taxon>Mytilidae</taxon>
        <taxon>Mytilinae</taxon>
        <taxon>Mytilus</taxon>
    </lineage>
</organism>
<feature type="compositionally biased region" description="Polar residues" evidence="1">
    <location>
        <begin position="235"/>
        <end position="269"/>
    </location>
</feature>
<reference evidence="2" key="1">
    <citation type="submission" date="2021-03" db="EMBL/GenBank/DDBJ databases">
        <authorList>
            <person name="Bekaert M."/>
        </authorList>
    </citation>
    <scope>NUCLEOTIDE SEQUENCE</scope>
</reference>
<evidence type="ECO:0000256" key="1">
    <source>
        <dbReference type="SAM" id="MobiDB-lite"/>
    </source>
</evidence>